<dbReference type="Proteomes" id="UP000635606">
    <property type="component" value="Unassembled WGS sequence"/>
</dbReference>
<dbReference type="RefSeq" id="WP_203925828.1">
    <property type="nucleotide sequence ID" value="NZ_BOPH01000010.1"/>
</dbReference>
<organism evidence="3 4">
    <name type="scientific">Virgisporangium ochraceum</name>
    <dbReference type="NCBI Taxonomy" id="65505"/>
    <lineage>
        <taxon>Bacteria</taxon>
        <taxon>Bacillati</taxon>
        <taxon>Actinomycetota</taxon>
        <taxon>Actinomycetes</taxon>
        <taxon>Micromonosporales</taxon>
        <taxon>Micromonosporaceae</taxon>
        <taxon>Virgisporangium</taxon>
    </lineage>
</organism>
<dbReference type="Pfam" id="PF01661">
    <property type="entry name" value="Macro"/>
    <property type="match status" value="1"/>
</dbReference>
<feature type="region of interest" description="Disordered" evidence="1">
    <location>
        <begin position="197"/>
        <end position="219"/>
    </location>
</feature>
<dbReference type="SMART" id="SM00506">
    <property type="entry name" value="A1pp"/>
    <property type="match status" value="1"/>
</dbReference>
<name>A0A8J3ZQR5_9ACTN</name>
<evidence type="ECO:0000313" key="4">
    <source>
        <dbReference type="Proteomes" id="UP000635606"/>
    </source>
</evidence>
<dbReference type="PROSITE" id="PS51154">
    <property type="entry name" value="MACRO"/>
    <property type="match status" value="1"/>
</dbReference>
<dbReference type="AlphaFoldDB" id="A0A8J3ZQR5"/>
<feature type="domain" description="Macro" evidence="2">
    <location>
        <begin position="18"/>
        <end position="219"/>
    </location>
</feature>
<keyword evidence="4" id="KW-1185">Reference proteome</keyword>
<proteinExistence type="predicted"/>
<dbReference type="InterPro" id="IPR002589">
    <property type="entry name" value="Macro_dom"/>
</dbReference>
<comment type="caution">
    <text evidence="3">The sequence shown here is derived from an EMBL/GenBank/DDBJ whole genome shotgun (WGS) entry which is preliminary data.</text>
</comment>
<evidence type="ECO:0000259" key="2">
    <source>
        <dbReference type="PROSITE" id="PS51154"/>
    </source>
</evidence>
<dbReference type="Gene3D" id="3.40.220.10">
    <property type="entry name" value="Leucine Aminopeptidase, subunit E, domain 1"/>
    <property type="match status" value="1"/>
</dbReference>
<evidence type="ECO:0000313" key="3">
    <source>
        <dbReference type="EMBL" id="GIJ65826.1"/>
    </source>
</evidence>
<protein>
    <recommendedName>
        <fullName evidence="2">Macro domain-containing protein</fullName>
    </recommendedName>
</protein>
<sequence length="219" mass="23770">MTTDHLKVVLRDINPKVVEAWLAAFADTPDVEIHKGSIVDQQADAWVSPTNAKGQMNGGVDAVVKRHLGAGIQLKVQRAIRDRFAGSMPVGSAVCVPSGATNPKFLISTPTMVQVAQDVSETLNVALACAAAFQAIHVQNEKRPGSIRSVALVGMGAATGRVPPRVCANLMWTGYTLFHDSYFRNYDDLRSTIREQLGDIDSRPEEERVRITPPPGSRR</sequence>
<dbReference type="InterPro" id="IPR043472">
    <property type="entry name" value="Macro_dom-like"/>
</dbReference>
<dbReference type="SUPFAM" id="SSF52949">
    <property type="entry name" value="Macro domain-like"/>
    <property type="match status" value="1"/>
</dbReference>
<feature type="compositionally biased region" description="Basic and acidic residues" evidence="1">
    <location>
        <begin position="197"/>
        <end position="210"/>
    </location>
</feature>
<accession>A0A8J3ZQR5</accession>
<dbReference type="EMBL" id="BOPH01000010">
    <property type="protein sequence ID" value="GIJ65826.1"/>
    <property type="molecule type" value="Genomic_DNA"/>
</dbReference>
<gene>
    <name evidence="3" type="ORF">Voc01_007430</name>
</gene>
<evidence type="ECO:0000256" key="1">
    <source>
        <dbReference type="SAM" id="MobiDB-lite"/>
    </source>
</evidence>
<reference evidence="3" key="1">
    <citation type="submission" date="2021-01" db="EMBL/GenBank/DDBJ databases">
        <title>Whole genome shotgun sequence of Virgisporangium ochraceum NBRC 16418.</title>
        <authorList>
            <person name="Komaki H."/>
            <person name="Tamura T."/>
        </authorList>
    </citation>
    <scope>NUCLEOTIDE SEQUENCE</scope>
    <source>
        <strain evidence="3">NBRC 16418</strain>
    </source>
</reference>